<evidence type="ECO:0000256" key="1">
    <source>
        <dbReference type="SAM" id="SignalP"/>
    </source>
</evidence>
<proteinExistence type="predicted"/>
<dbReference type="AlphaFoldDB" id="A0A5C5ZD87"/>
<reference evidence="2 3" key="1">
    <citation type="submission" date="2019-02" db="EMBL/GenBank/DDBJ databases">
        <title>Deep-cultivation of Planctomycetes and their phenomic and genomic characterization uncovers novel biology.</title>
        <authorList>
            <person name="Wiegand S."/>
            <person name="Jogler M."/>
            <person name="Boedeker C."/>
            <person name="Pinto D."/>
            <person name="Vollmers J."/>
            <person name="Rivas-Marin E."/>
            <person name="Kohn T."/>
            <person name="Peeters S.H."/>
            <person name="Heuer A."/>
            <person name="Rast P."/>
            <person name="Oberbeckmann S."/>
            <person name="Bunk B."/>
            <person name="Jeske O."/>
            <person name="Meyerdierks A."/>
            <person name="Storesund J.E."/>
            <person name="Kallscheuer N."/>
            <person name="Luecker S."/>
            <person name="Lage O.M."/>
            <person name="Pohl T."/>
            <person name="Merkel B.J."/>
            <person name="Hornburger P."/>
            <person name="Mueller R.-W."/>
            <person name="Bruemmer F."/>
            <person name="Labrenz M."/>
            <person name="Spormann A.M."/>
            <person name="Op Den Camp H."/>
            <person name="Overmann J."/>
            <person name="Amann R."/>
            <person name="Jetten M.S.M."/>
            <person name="Mascher T."/>
            <person name="Medema M.H."/>
            <person name="Devos D.P."/>
            <person name="Kaster A.-K."/>
            <person name="Ovreas L."/>
            <person name="Rohde M."/>
            <person name="Galperin M.Y."/>
            <person name="Jogler C."/>
        </authorList>
    </citation>
    <scope>NUCLEOTIDE SEQUENCE [LARGE SCALE GENOMIC DNA]</scope>
    <source>
        <strain evidence="2 3">Pla123a</strain>
    </source>
</reference>
<dbReference type="EMBL" id="SJPO01000001">
    <property type="protein sequence ID" value="TWT85379.1"/>
    <property type="molecule type" value="Genomic_DNA"/>
</dbReference>
<protein>
    <recommendedName>
        <fullName evidence="4">TIGR03790 family protein</fullName>
    </recommendedName>
</protein>
<keyword evidence="3" id="KW-1185">Reference proteome</keyword>
<dbReference type="Proteomes" id="UP000318478">
    <property type="component" value="Unassembled WGS sequence"/>
</dbReference>
<organism evidence="2 3">
    <name type="scientific">Posidoniimonas polymericola</name>
    <dbReference type="NCBI Taxonomy" id="2528002"/>
    <lineage>
        <taxon>Bacteria</taxon>
        <taxon>Pseudomonadati</taxon>
        <taxon>Planctomycetota</taxon>
        <taxon>Planctomycetia</taxon>
        <taxon>Pirellulales</taxon>
        <taxon>Lacipirellulaceae</taxon>
        <taxon>Posidoniimonas</taxon>
    </lineage>
</organism>
<comment type="caution">
    <text evidence="2">The sequence shown here is derived from an EMBL/GenBank/DDBJ whole genome shotgun (WGS) entry which is preliminary data.</text>
</comment>
<evidence type="ECO:0000313" key="2">
    <source>
        <dbReference type="EMBL" id="TWT85379.1"/>
    </source>
</evidence>
<dbReference type="InterPro" id="IPR022265">
    <property type="entry name" value="CHP03790"/>
</dbReference>
<feature type="chain" id="PRO_5023081154" description="TIGR03790 family protein" evidence="1">
    <location>
        <begin position="36"/>
        <end position="580"/>
    </location>
</feature>
<dbReference type="NCBIfam" id="TIGR03790">
    <property type="entry name" value="TIGR03790 family protein"/>
    <property type="match status" value="1"/>
</dbReference>
<accession>A0A5C5ZD87</accession>
<gene>
    <name evidence="2" type="ORF">Pla123a_01860</name>
</gene>
<sequence precursor="true">MPPRPLRLFRSAADLLLPACCLGLATLLAPCCCLAGGGPENVLLVVNQNSSESLTVANYYTRLRQIPPQNVLYLDWQGDPAQISGHTFRDKILKPTLETIDRRKLSAQIDYVVYSCDLPMRVNFQDFFPGEKFPKQMRPIASITGATYLWQVVLQEEPTLMGLNTNWYVPDAGVQDLARCAEAANAPTQGFRGRYAWRRGGKREADPSKGPRYFLSCMLGVRHEMGNTVEEIAHCLITATSADASRPRGTFYFARNKDVRSTTRHKCFDAVAAALREDGAMAEVTTGMLPKAAQDVVGLTTGFRKQDVAGAGMRILPGAICDNLTSFGGITDKDLGQTLLTSFIRAGAAGASGTVTEPLAIQAKFPLPTIHLHYFRGCSLAEAFYQSVAGPYQLLVVGDPLCQPWADPPDCDAFNLVDDKLVKGPLEIKPRLSSAAGLCELYVDGRLQGALPRGGKISLDSTKLTDGSHEIRLVAVRNDPIETRGRFTVRVDVRNTAAEPIALSSTPERRVGVDQTLELRVDGDASRYVIQQNSRTIGQAQGTPAVLRIEAAELGQGPVALAAEDPVSGRRSAPIWVWVE</sequence>
<feature type="signal peptide" evidence="1">
    <location>
        <begin position="1"/>
        <end position="35"/>
    </location>
</feature>
<evidence type="ECO:0000313" key="3">
    <source>
        <dbReference type="Proteomes" id="UP000318478"/>
    </source>
</evidence>
<dbReference type="OrthoDB" id="9778224at2"/>
<evidence type="ECO:0008006" key="4">
    <source>
        <dbReference type="Google" id="ProtNLM"/>
    </source>
</evidence>
<name>A0A5C5ZD87_9BACT</name>
<dbReference type="RefSeq" id="WP_146583647.1">
    <property type="nucleotide sequence ID" value="NZ_SJPO01000001.1"/>
</dbReference>
<keyword evidence="1" id="KW-0732">Signal</keyword>